<dbReference type="RefSeq" id="WP_258543285.1">
    <property type="nucleotide sequence ID" value="NZ_OU015584.1"/>
</dbReference>
<reference evidence="2" key="1">
    <citation type="submission" date="2021-04" db="EMBL/GenBank/DDBJ databases">
        <authorList>
            <person name="Rodrigo-Torres L."/>
            <person name="Arahal R. D."/>
            <person name="Lucena T."/>
        </authorList>
    </citation>
    <scope>NUCLEOTIDE SEQUENCE</scope>
    <source>
        <strain evidence="2">AS29M-1</strain>
    </source>
</reference>
<dbReference type="Gene3D" id="3.40.50.740">
    <property type="match status" value="1"/>
</dbReference>
<gene>
    <name evidence="2" type="ORF">CRYO30217_03095</name>
</gene>
<keyword evidence="3" id="KW-1185">Reference proteome</keyword>
<dbReference type="Proteomes" id="UP000683507">
    <property type="component" value="Chromosome"/>
</dbReference>
<dbReference type="AlphaFoldDB" id="A0A916JQ25"/>
<dbReference type="Gene3D" id="3.30.70.20">
    <property type="match status" value="2"/>
</dbReference>
<dbReference type="InterPro" id="IPR030948">
    <property type="entry name" value="TAT_var_transloc_signal_dom"/>
</dbReference>
<dbReference type="Gene3D" id="3.40.228.10">
    <property type="entry name" value="Dimethylsulfoxide Reductase, domain 2"/>
    <property type="match status" value="1"/>
</dbReference>
<dbReference type="Pfam" id="PF13247">
    <property type="entry name" value="Fer4_11"/>
    <property type="match status" value="1"/>
</dbReference>
<accession>A0A916JQ25</accession>
<dbReference type="PROSITE" id="PS51379">
    <property type="entry name" value="4FE4S_FER_2"/>
    <property type="match status" value="2"/>
</dbReference>
<dbReference type="InterPro" id="IPR017896">
    <property type="entry name" value="4Fe4S_Fe-S-bd"/>
</dbReference>
<dbReference type="Gene3D" id="3.30.2070.10">
    <property type="entry name" value="Formate dehydrogenase/DMSO reductase"/>
    <property type="match status" value="1"/>
</dbReference>
<dbReference type="NCBIfam" id="TIGR04519">
    <property type="entry name" value="MoCo_extend_TAT"/>
    <property type="match status" value="1"/>
</dbReference>
<feature type="domain" description="4Fe-4S ferredoxin-type" evidence="1">
    <location>
        <begin position="817"/>
        <end position="847"/>
    </location>
</feature>
<dbReference type="SUPFAM" id="SSF53706">
    <property type="entry name" value="Formate dehydrogenase/DMSO reductase, domains 1-3"/>
    <property type="match status" value="1"/>
</dbReference>
<dbReference type="SUPFAM" id="SSF54862">
    <property type="entry name" value="4Fe-4S ferredoxins"/>
    <property type="match status" value="1"/>
</dbReference>
<evidence type="ECO:0000313" key="2">
    <source>
        <dbReference type="EMBL" id="CAG5086361.1"/>
    </source>
</evidence>
<dbReference type="EMBL" id="OU015584">
    <property type="protein sequence ID" value="CAG5086361.1"/>
    <property type="molecule type" value="Genomic_DNA"/>
</dbReference>
<name>A0A916JQ25_9FLAO</name>
<proteinExistence type="predicted"/>
<evidence type="ECO:0000259" key="1">
    <source>
        <dbReference type="PROSITE" id="PS51379"/>
    </source>
</evidence>
<organism evidence="2 3">
    <name type="scientific">Parvicella tangerina</name>
    <dbReference type="NCBI Taxonomy" id="2829795"/>
    <lineage>
        <taxon>Bacteria</taxon>
        <taxon>Pseudomonadati</taxon>
        <taxon>Bacteroidota</taxon>
        <taxon>Flavobacteriia</taxon>
        <taxon>Flavobacteriales</taxon>
        <taxon>Parvicellaceae</taxon>
        <taxon>Parvicella</taxon>
    </lineage>
</organism>
<feature type="domain" description="4Fe-4S ferredoxin-type" evidence="1">
    <location>
        <begin position="903"/>
        <end position="934"/>
    </location>
</feature>
<dbReference type="CDD" id="cd10551">
    <property type="entry name" value="PsrB"/>
    <property type="match status" value="1"/>
</dbReference>
<protein>
    <recommendedName>
        <fullName evidence="1">4Fe-4S ferredoxin-type domain-containing protein</fullName>
    </recommendedName>
</protein>
<sequence>MNKTYWKGLDEKVQSPEFQERASKEFQDDLPVEEFVGSEEVSQFKTGRRDFLKFLGFGVAAATLASCETPVIKSVPYVNKPEDITPGVANWYASTFFDGNDFANILVKSREGRPIWIKGNNSFGITKGGLTPRVNASVLNVYNSERLQNPTIEGKESSWTDVDNAVMSDLAGAGSIKLMTSTLASPSTQMAIEAFKNKFGNVEVVEYDAVSYSAMRKANKKNFGEAIIPDYDFSKAKSIVSIDADFISNWIFPTKFSAEYAQTRNPDDKKQDMSRHFQFETVMTLTGANADYRTMIKPSQQGLVAAGLLKAVGGKDLGVSVPEELTASIEKAADHLKKNKGKSIVVAGANDESVQLIVNAINDTLGNYGSTIDTSKPLNVKKGDDAKVEQLVNDVIGGKVKGLILYNVNPVYSLPNGKEFGEALANVPVSISFSQFADETASKCKYACPDHNFLESWNDYNIKYGDYSIQQPLIRPLFNTRQAQESLLVWAGEATRGDKESKVYYDFMRGLWEKHGFSSQSEYATFEDYWNWSVHNGSSVSVNIPPMSLSYSDATSGAAAGVKAMAAKGEGAKFEFIAYTTGEMGEGQYAANPWLQELPNAITKVTWDNYVTMNVQDACEVLDIPFDKENQISAYNALHIGQEDKAYLVNVKVGEATLKLPVYPLPGQARGTIGIALGYGRGEGDEMIGKAAYQVEVGDGSQTGEYILTDGKRTPIGGNAYRFLSLNNGQMDYYAAAEVSNADERYYLACTQTHHTIMGRTSVVKETDLSTFINEPMKAFNHTHELHVYEDGGHVHKDPVELSLWDEHPVEHVGHRWAMSVDLSSCNGCGVCIVACHSENNVPVVGKDEVRRVRDMHWLRMDRYFSSIDDEKREHYDHAMHNGDFENAGEFSYDNLEVPEESPQVVFMPMMCQHCNHAPCETVCPVAATTHSNEGLNMMAYNRCIGTRYCGNNCPYKVRRFNWFNYRDYKKFDKVNPTHDEYARLVLNPDVVVRSRGVMEKCTFCVQRIQEGKLNAKAEGRSVVDGDVVAACADACPSDSIRFGDWNDHESAVRNLTDNKVRMAAGQDENKRVYQALHEIGVKPNVYYQLKVRNVDVEAHGHGEAHGEEEHHA</sequence>
<dbReference type="KEGG" id="ptan:CRYO30217_03095"/>
<dbReference type="PANTHER" id="PTHR42783:SF3">
    <property type="entry name" value="GLUTAMATE SYNTHASE [NADPH] SMALL CHAIN-RELATED"/>
    <property type="match status" value="1"/>
</dbReference>
<dbReference type="PANTHER" id="PTHR42783">
    <property type="entry name" value="GLUTAMATE SYNTHASE [NADPH] SMALL CHAIN"/>
    <property type="match status" value="1"/>
</dbReference>
<evidence type="ECO:0000313" key="3">
    <source>
        <dbReference type="Proteomes" id="UP000683507"/>
    </source>
</evidence>